<feature type="region of interest" description="Disordered" evidence="8">
    <location>
        <begin position="265"/>
        <end position="305"/>
    </location>
</feature>
<name>A0AAJ7DZB4_9HYME</name>
<keyword evidence="7" id="KW-0175">Coiled coil</keyword>
<feature type="region of interest" description="Disordered" evidence="8">
    <location>
        <begin position="154"/>
        <end position="175"/>
    </location>
</feature>
<dbReference type="Proteomes" id="UP000695007">
    <property type="component" value="Unplaced"/>
</dbReference>
<evidence type="ECO:0000256" key="1">
    <source>
        <dbReference type="ARBA" id="ARBA00004123"/>
    </source>
</evidence>
<evidence type="ECO:0000256" key="8">
    <source>
        <dbReference type="SAM" id="MobiDB-lite"/>
    </source>
</evidence>
<dbReference type="FunFam" id="1.20.5.170:FF:000054">
    <property type="entry name" value="Cyclic AMP-responsive element-binding protein 3-like 2"/>
    <property type="match status" value="1"/>
</dbReference>
<dbReference type="PANTHER" id="PTHR46004">
    <property type="entry name" value="CYCLIC AMP RESPONSE ELEMENT-BINDING PROTEIN A"/>
    <property type="match status" value="1"/>
</dbReference>
<keyword evidence="6" id="KW-0539">Nucleus</keyword>
<dbReference type="KEGG" id="csol:105365458"/>
<reference evidence="11" key="1">
    <citation type="submission" date="2025-08" db="UniProtKB">
        <authorList>
            <consortium name="RefSeq"/>
        </authorList>
    </citation>
    <scope>IDENTIFICATION</scope>
</reference>
<dbReference type="PROSITE" id="PS00036">
    <property type="entry name" value="BZIP_BASIC"/>
    <property type="match status" value="1"/>
</dbReference>
<feature type="coiled-coil region" evidence="7">
    <location>
        <begin position="407"/>
        <end position="448"/>
    </location>
</feature>
<dbReference type="SUPFAM" id="SSF57959">
    <property type="entry name" value="Leucine zipper domain"/>
    <property type="match status" value="1"/>
</dbReference>
<keyword evidence="2" id="KW-0805">Transcription regulation</keyword>
<keyword evidence="3" id="KW-0238">DNA-binding</keyword>
<evidence type="ECO:0000256" key="2">
    <source>
        <dbReference type="ARBA" id="ARBA00023015"/>
    </source>
</evidence>
<dbReference type="Pfam" id="PF00170">
    <property type="entry name" value="bZIP_1"/>
    <property type="match status" value="1"/>
</dbReference>
<dbReference type="RefSeq" id="XP_011501930.1">
    <property type="nucleotide sequence ID" value="XM_011503628.1"/>
</dbReference>
<accession>A0AAJ7DZB4</accession>
<evidence type="ECO:0000256" key="6">
    <source>
        <dbReference type="ARBA" id="ARBA00023242"/>
    </source>
</evidence>
<organism evidence="10 11">
    <name type="scientific">Ceratosolen solmsi marchali</name>
    <dbReference type="NCBI Taxonomy" id="326594"/>
    <lineage>
        <taxon>Eukaryota</taxon>
        <taxon>Metazoa</taxon>
        <taxon>Ecdysozoa</taxon>
        <taxon>Arthropoda</taxon>
        <taxon>Hexapoda</taxon>
        <taxon>Insecta</taxon>
        <taxon>Pterygota</taxon>
        <taxon>Neoptera</taxon>
        <taxon>Endopterygota</taxon>
        <taxon>Hymenoptera</taxon>
        <taxon>Apocrita</taxon>
        <taxon>Proctotrupomorpha</taxon>
        <taxon>Chalcidoidea</taxon>
        <taxon>Agaonidae</taxon>
        <taxon>Agaoninae</taxon>
        <taxon>Ceratosolen</taxon>
    </lineage>
</organism>
<evidence type="ECO:0000313" key="10">
    <source>
        <dbReference type="Proteomes" id="UP000695007"/>
    </source>
</evidence>
<protein>
    <submittedName>
        <fullName evidence="11">Cyclic AMP response element-binding protein A isoform X1</fullName>
    </submittedName>
</protein>
<dbReference type="InterPro" id="IPR004827">
    <property type="entry name" value="bZIP"/>
</dbReference>
<evidence type="ECO:0000313" key="11">
    <source>
        <dbReference type="RefSeq" id="XP_011501930.1"/>
    </source>
</evidence>
<feature type="domain" description="BZIP" evidence="9">
    <location>
        <begin position="382"/>
        <end position="445"/>
    </location>
</feature>
<dbReference type="CTD" id="39682"/>
<dbReference type="SMART" id="SM00338">
    <property type="entry name" value="BRLZ"/>
    <property type="match status" value="1"/>
</dbReference>
<dbReference type="AlphaFoldDB" id="A0AAJ7DZB4"/>
<dbReference type="GO" id="GO:0000981">
    <property type="term" value="F:DNA-binding transcription factor activity, RNA polymerase II-specific"/>
    <property type="evidence" value="ECO:0007669"/>
    <property type="project" value="TreeGrafter"/>
</dbReference>
<dbReference type="PANTHER" id="PTHR46004:SF3">
    <property type="entry name" value="CYCLIC AMP RESPONSE ELEMENT-BINDING PROTEIN A"/>
    <property type="match status" value="1"/>
</dbReference>
<dbReference type="PRINTS" id="PR00041">
    <property type="entry name" value="LEUZIPPRCREB"/>
</dbReference>
<dbReference type="InterPro" id="IPR046347">
    <property type="entry name" value="bZIP_sf"/>
</dbReference>
<evidence type="ECO:0000256" key="3">
    <source>
        <dbReference type="ARBA" id="ARBA00023125"/>
    </source>
</evidence>
<dbReference type="GO" id="GO:0035497">
    <property type="term" value="F:cAMP response element binding"/>
    <property type="evidence" value="ECO:0007669"/>
    <property type="project" value="TreeGrafter"/>
</dbReference>
<dbReference type="GeneID" id="105365458"/>
<dbReference type="CDD" id="cd14689">
    <property type="entry name" value="bZIP_CREB3"/>
    <property type="match status" value="1"/>
</dbReference>
<dbReference type="PROSITE" id="PS50217">
    <property type="entry name" value="BZIP"/>
    <property type="match status" value="1"/>
</dbReference>
<keyword evidence="5" id="KW-0804">Transcription</keyword>
<dbReference type="Gene3D" id="1.20.5.170">
    <property type="match status" value="1"/>
</dbReference>
<keyword evidence="4" id="KW-0010">Activator</keyword>
<evidence type="ECO:0000256" key="4">
    <source>
        <dbReference type="ARBA" id="ARBA00023159"/>
    </source>
</evidence>
<proteinExistence type="predicted"/>
<evidence type="ECO:0000256" key="7">
    <source>
        <dbReference type="SAM" id="Coils"/>
    </source>
</evidence>
<feature type="compositionally biased region" description="Low complexity" evidence="8">
    <location>
        <begin position="163"/>
        <end position="173"/>
    </location>
</feature>
<evidence type="ECO:0000256" key="5">
    <source>
        <dbReference type="ARBA" id="ARBA00023163"/>
    </source>
</evidence>
<gene>
    <name evidence="11" type="primary">LOC105365458</name>
</gene>
<sequence length="454" mass="49554">MEFYDVGTSDLRELWDSYLVESSLGQDVLMSCGTKEDDWGVGGGVSLRDCRQTSFGVVLRDRLMTDAALGGPKPIKSEHSYSLLACSPPPPSCGPVGGVAPPSGLRVQQQAHRHQVSCTDVAGVFAGTIVCTSEPSRLDVTDMEEECFPAISMNTASGRDSSRSSPEPFSSVSNGIELTRPRHLCDNISNQCTIIKGEPLSAPCSPCTSDATILLEDKSTVAISPHNLHLTGFSSQTSDSEDDDEDMHQEIKVETLELPCEDDAIDQTSNQDLPPTPPSSASSDSEGTVSASCSPERRDSHGSVHVQSLRGFLQPRLYVTTNGAIGQHGTSTRQPIHTPLISCQPKGSTGILVLTEEEKRTLIAEGYPVPTKLPLTKQEEKSLKKVRRKIKNKISAQESRRKKKEYMDGLERRVTLLTNENSSYREKVSTLETTNRQLLKELQRLQAIIQRKSS</sequence>
<comment type="subcellular location">
    <subcellularLocation>
        <location evidence="1">Nucleus</location>
    </subcellularLocation>
</comment>
<dbReference type="GO" id="GO:0005634">
    <property type="term" value="C:nucleus"/>
    <property type="evidence" value="ECO:0007669"/>
    <property type="project" value="UniProtKB-SubCell"/>
</dbReference>
<evidence type="ECO:0000259" key="9">
    <source>
        <dbReference type="PROSITE" id="PS50217"/>
    </source>
</evidence>
<keyword evidence="10" id="KW-1185">Reference proteome</keyword>